<dbReference type="InterPro" id="IPR017441">
    <property type="entry name" value="Protein_kinase_ATP_BS"/>
</dbReference>
<dbReference type="Gene3D" id="1.10.510.10">
    <property type="entry name" value="Transferase(Phosphotransferase) domain 1"/>
    <property type="match status" value="1"/>
</dbReference>
<evidence type="ECO:0000256" key="23">
    <source>
        <dbReference type="SAM" id="SignalP"/>
    </source>
</evidence>
<evidence type="ECO:0000256" key="13">
    <source>
        <dbReference type="ARBA" id="ARBA00022777"/>
    </source>
</evidence>
<dbReference type="Pfam" id="PF23598">
    <property type="entry name" value="LRR_14"/>
    <property type="match status" value="1"/>
</dbReference>
<comment type="subcellular location">
    <subcellularLocation>
        <location evidence="1">Cell membrane</location>
        <topology evidence="1">Single-pass membrane protein</topology>
    </subcellularLocation>
</comment>
<dbReference type="InterPro" id="IPR001611">
    <property type="entry name" value="Leu-rich_rpt"/>
</dbReference>
<organism evidence="25 26">
    <name type="scientific">Colocasia esculenta</name>
    <name type="common">Wild taro</name>
    <name type="synonym">Arum esculentum</name>
    <dbReference type="NCBI Taxonomy" id="4460"/>
    <lineage>
        <taxon>Eukaryota</taxon>
        <taxon>Viridiplantae</taxon>
        <taxon>Streptophyta</taxon>
        <taxon>Embryophyta</taxon>
        <taxon>Tracheophyta</taxon>
        <taxon>Spermatophyta</taxon>
        <taxon>Magnoliopsida</taxon>
        <taxon>Liliopsida</taxon>
        <taxon>Araceae</taxon>
        <taxon>Aroideae</taxon>
        <taxon>Colocasieae</taxon>
        <taxon>Colocasia</taxon>
    </lineage>
</organism>
<dbReference type="Gene3D" id="3.80.10.10">
    <property type="entry name" value="Ribonuclease Inhibitor"/>
    <property type="match status" value="4"/>
</dbReference>
<evidence type="ECO:0000256" key="4">
    <source>
        <dbReference type="ARBA" id="ARBA00012513"/>
    </source>
</evidence>
<evidence type="ECO:0000256" key="6">
    <source>
        <dbReference type="ARBA" id="ARBA00022527"/>
    </source>
</evidence>
<dbReference type="PANTHER" id="PTHR48056">
    <property type="entry name" value="LRR RECEPTOR-LIKE SERINE/THREONINE-PROTEIN KINASE-RELATED"/>
    <property type="match status" value="1"/>
</dbReference>
<feature type="binding site" evidence="21">
    <location>
        <position position="805"/>
    </location>
    <ligand>
        <name>ATP</name>
        <dbReference type="ChEBI" id="CHEBI:30616"/>
    </ligand>
</feature>
<keyword evidence="9 22" id="KW-0812">Transmembrane</keyword>
<keyword evidence="5" id="KW-1003">Cell membrane</keyword>
<dbReference type="GO" id="GO:0005524">
    <property type="term" value="F:ATP binding"/>
    <property type="evidence" value="ECO:0007669"/>
    <property type="project" value="UniProtKB-UniRule"/>
</dbReference>
<evidence type="ECO:0000313" key="25">
    <source>
        <dbReference type="EMBL" id="MQL80739.1"/>
    </source>
</evidence>
<evidence type="ECO:0000256" key="11">
    <source>
        <dbReference type="ARBA" id="ARBA00022737"/>
    </source>
</evidence>
<dbReference type="AlphaFoldDB" id="A0A843ULF2"/>
<evidence type="ECO:0000256" key="8">
    <source>
        <dbReference type="ARBA" id="ARBA00022679"/>
    </source>
</evidence>
<dbReference type="InterPro" id="IPR050647">
    <property type="entry name" value="Plant_LRR-RLKs"/>
</dbReference>
<dbReference type="Pfam" id="PF07714">
    <property type="entry name" value="PK_Tyr_Ser-Thr"/>
    <property type="match status" value="1"/>
</dbReference>
<keyword evidence="26" id="KW-1185">Reference proteome</keyword>
<keyword evidence="11" id="KW-0677">Repeat</keyword>
<evidence type="ECO:0000256" key="20">
    <source>
        <dbReference type="ARBA" id="ARBA00048679"/>
    </source>
</evidence>
<dbReference type="SUPFAM" id="SSF52058">
    <property type="entry name" value="L domain-like"/>
    <property type="match status" value="1"/>
</dbReference>
<dbReference type="GO" id="GO:0005886">
    <property type="term" value="C:plasma membrane"/>
    <property type="evidence" value="ECO:0007669"/>
    <property type="project" value="UniProtKB-SubCell"/>
</dbReference>
<dbReference type="SUPFAM" id="SSF52047">
    <property type="entry name" value="RNI-like"/>
    <property type="match status" value="1"/>
</dbReference>
<evidence type="ECO:0000256" key="1">
    <source>
        <dbReference type="ARBA" id="ARBA00004162"/>
    </source>
</evidence>
<dbReference type="Proteomes" id="UP000652761">
    <property type="component" value="Unassembled WGS sequence"/>
</dbReference>
<dbReference type="InterPro" id="IPR032675">
    <property type="entry name" value="LRR_dom_sf"/>
</dbReference>
<comment type="similarity">
    <text evidence="3">Belongs to the RLP family.</text>
</comment>
<feature type="domain" description="Protein kinase" evidence="24">
    <location>
        <begin position="777"/>
        <end position="1048"/>
    </location>
</feature>
<proteinExistence type="inferred from homology"/>
<dbReference type="PRINTS" id="PR00019">
    <property type="entry name" value="LEURICHRPT"/>
</dbReference>
<dbReference type="PROSITE" id="PS00108">
    <property type="entry name" value="PROTEIN_KINASE_ST"/>
    <property type="match status" value="1"/>
</dbReference>
<dbReference type="InterPro" id="IPR013210">
    <property type="entry name" value="LRR_N_plant-typ"/>
</dbReference>
<dbReference type="Pfam" id="PF13855">
    <property type="entry name" value="LRR_8"/>
    <property type="match status" value="2"/>
</dbReference>
<dbReference type="FunFam" id="1.10.510.10:FF:000309">
    <property type="entry name" value="Leucine-rich repeat receptor-like protein kinase"/>
    <property type="match status" value="1"/>
</dbReference>
<protein>
    <recommendedName>
        <fullName evidence="4">non-specific serine/threonine protein kinase</fullName>
        <ecNumber evidence="4">2.7.11.1</ecNumber>
    </recommendedName>
</protein>
<evidence type="ECO:0000256" key="21">
    <source>
        <dbReference type="PROSITE-ProRule" id="PRU10141"/>
    </source>
</evidence>
<evidence type="ECO:0000256" key="3">
    <source>
        <dbReference type="ARBA" id="ARBA00009592"/>
    </source>
</evidence>
<dbReference type="PROSITE" id="PS50011">
    <property type="entry name" value="PROTEIN_KINASE_DOM"/>
    <property type="match status" value="1"/>
</dbReference>
<dbReference type="EMBL" id="NMUH01000523">
    <property type="protein sequence ID" value="MQL80739.1"/>
    <property type="molecule type" value="Genomic_DNA"/>
</dbReference>
<evidence type="ECO:0000256" key="5">
    <source>
        <dbReference type="ARBA" id="ARBA00022475"/>
    </source>
</evidence>
<keyword evidence="10 23" id="KW-0732">Signal</keyword>
<dbReference type="GO" id="GO:0004674">
    <property type="term" value="F:protein serine/threonine kinase activity"/>
    <property type="evidence" value="ECO:0007669"/>
    <property type="project" value="UniProtKB-KW"/>
</dbReference>
<comment type="catalytic activity">
    <reaction evidence="20">
        <text>L-seryl-[protein] + ATP = O-phospho-L-seryl-[protein] + ADP + H(+)</text>
        <dbReference type="Rhea" id="RHEA:17989"/>
        <dbReference type="Rhea" id="RHEA-COMP:9863"/>
        <dbReference type="Rhea" id="RHEA-COMP:11604"/>
        <dbReference type="ChEBI" id="CHEBI:15378"/>
        <dbReference type="ChEBI" id="CHEBI:29999"/>
        <dbReference type="ChEBI" id="CHEBI:30616"/>
        <dbReference type="ChEBI" id="CHEBI:83421"/>
        <dbReference type="ChEBI" id="CHEBI:456216"/>
        <dbReference type="EC" id="2.7.11.1"/>
    </reaction>
</comment>
<evidence type="ECO:0000313" key="26">
    <source>
        <dbReference type="Proteomes" id="UP000652761"/>
    </source>
</evidence>
<dbReference type="FunFam" id="3.80.10.10:FF:000041">
    <property type="entry name" value="LRR receptor-like serine/threonine-protein kinase ERECTA"/>
    <property type="match status" value="1"/>
</dbReference>
<dbReference type="SUPFAM" id="SSF56112">
    <property type="entry name" value="Protein kinase-like (PK-like)"/>
    <property type="match status" value="1"/>
</dbReference>
<dbReference type="OrthoDB" id="676979at2759"/>
<dbReference type="Gene3D" id="3.30.200.20">
    <property type="entry name" value="Phosphorylase Kinase, domain 1"/>
    <property type="match status" value="1"/>
</dbReference>
<comment type="similarity">
    <text evidence="2">Belongs to the protein kinase superfamily. Ser/Thr protein kinase family.</text>
</comment>
<evidence type="ECO:0000256" key="15">
    <source>
        <dbReference type="ARBA" id="ARBA00022989"/>
    </source>
</evidence>
<evidence type="ECO:0000256" key="18">
    <source>
        <dbReference type="ARBA" id="ARBA00023180"/>
    </source>
</evidence>
<dbReference type="InterPro" id="IPR001245">
    <property type="entry name" value="Ser-Thr/Tyr_kinase_cat_dom"/>
</dbReference>
<keyword evidence="16 22" id="KW-0472">Membrane</keyword>
<keyword evidence="6" id="KW-0723">Serine/threonine-protein kinase</keyword>
<dbReference type="FunFam" id="3.80.10.10:FF:000213">
    <property type="entry name" value="Tyrosine-sulfated glycopeptide receptor 1"/>
    <property type="match status" value="1"/>
</dbReference>
<dbReference type="PROSITE" id="PS00107">
    <property type="entry name" value="PROTEIN_KINASE_ATP"/>
    <property type="match status" value="1"/>
</dbReference>
<comment type="caution">
    <text evidence="25">The sequence shown here is derived from an EMBL/GenBank/DDBJ whole genome shotgun (WGS) entry which is preliminary data.</text>
</comment>
<evidence type="ECO:0000256" key="7">
    <source>
        <dbReference type="ARBA" id="ARBA00022614"/>
    </source>
</evidence>
<keyword evidence="17" id="KW-0675">Receptor</keyword>
<evidence type="ECO:0000256" key="14">
    <source>
        <dbReference type="ARBA" id="ARBA00022840"/>
    </source>
</evidence>
<evidence type="ECO:0000256" key="10">
    <source>
        <dbReference type="ARBA" id="ARBA00022729"/>
    </source>
</evidence>
<dbReference type="GO" id="GO:0033612">
    <property type="term" value="F:receptor serine/threonine kinase binding"/>
    <property type="evidence" value="ECO:0007669"/>
    <property type="project" value="TreeGrafter"/>
</dbReference>
<gene>
    <name evidence="25" type="ORF">Taro_013194</name>
</gene>
<dbReference type="InterPro" id="IPR055414">
    <property type="entry name" value="LRR_R13L4/SHOC2-like"/>
</dbReference>
<keyword evidence="18" id="KW-0325">Glycoprotein</keyword>
<reference evidence="25" key="1">
    <citation type="submission" date="2017-07" db="EMBL/GenBank/DDBJ databases">
        <title>Taro Niue Genome Assembly and Annotation.</title>
        <authorList>
            <person name="Atibalentja N."/>
            <person name="Keating K."/>
            <person name="Fields C.J."/>
        </authorList>
    </citation>
    <scope>NUCLEOTIDE SEQUENCE</scope>
    <source>
        <strain evidence="25">Niue_2</strain>
        <tissue evidence="25">Leaf</tissue>
    </source>
</reference>
<dbReference type="SMART" id="SM00369">
    <property type="entry name" value="LRR_TYP"/>
    <property type="match status" value="9"/>
</dbReference>
<dbReference type="PROSITE" id="PS51450">
    <property type="entry name" value="LRR"/>
    <property type="match status" value="2"/>
</dbReference>
<evidence type="ECO:0000259" key="24">
    <source>
        <dbReference type="PROSITE" id="PS50011"/>
    </source>
</evidence>
<dbReference type="Pfam" id="PF08263">
    <property type="entry name" value="LRRNT_2"/>
    <property type="match status" value="1"/>
</dbReference>
<dbReference type="FunFam" id="3.80.10.10:FF:000129">
    <property type="entry name" value="Leucine-rich repeat receptor-like kinase"/>
    <property type="match status" value="1"/>
</dbReference>
<keyword evidence="15 22" id="KW-1133">Transmembrane helix</keyword>
<dbReference type="InterPro" id="IPR003591">
    <property type="entry name" value="Leu-rich_rpt_typical-subtyp"/>
</dbReference>
<feature type="chain" id="PRO_5032892336" description="non-specific serine/threonine protein kinase" evidence="23">
    <location>
        <begin position="31"/>
        <end position="1063"/>
    </location>
</feature>
<dbReference type="InterPro" id="IPR008271">
    <property type="entry name" value="Ser/Thr_kinase_AS"/>
</dbReference>
<dbReference type="FunFam" id="3.30.200.20:FF:000566">
    <property type="entry name" value="Phytosulfokine receptor 1"/>
    <property type="match status" value="1"/>
</dbReference>
<keyword evidence="8" id="KW-0808">Transferase</keyword>
<evidence type="ECO:0000256" key="22">
    <source>
        <dbReference type="SAM" id="Phobius"/>
    </source>
</evidence>
<name>A0A843ULF2_COLES</name>
<dbReference type="InterPro" id="IPR000719">
    <property type="entry name" value="Prot_kinase_dom"/>
</dbReference>
<comment type="catalytic activity">
    <reaction evidence="19">
        <text>L-threonyl-[protein] + ATP = O-phospho-L-threonyl-[protein] + ADP + H(+)</text>
        <dbReference type="Rhea" id="RHEA:46608"/>
        <dbReference type="Rhea" id="RHEA-COMP:11060"/>
        <dbReference type="Rhea" id="RHEA-COMP:11605"/>
        <dbReference type="ChEBI" id="CHEBI:15378"/>
        <dbReference type="ChEBI" id="CHEBI:30013"/>
        <dbReference type="ChEBI" id="CHEBI:30616"/>
        <dbReference type="ChEBI" id="CHEBI:61977"/>
        <dbReference type="ChEBI" id="CHEBI:456216"/>
        <dbReference type="EC" id="2.7.11.1"/>
    </reaction>
</comment>
<accession>A0A843ULF2</accession>
<keyword evidence="13" id="KW-0418">Kinase</keyword>
<dbReference type="SMART" id="SM00220">
    <property type="entry name" value="S_TKc"/>
    <property type="match status" value="1"/>
</dbReference>
<dbReference type="InterPro" id="IPR011009">
    <property type="entry name" value="Kinase-like_dom_sf"/>
</dbReference>
<dbReference type="EC" id="2.7.11.1" evidence="4"/>
<evidence type="ECO:0000256" key="16">
    <source>
        <dbReference type="ARBA" id="ARBA00023136"/>
    </source>
</evidence>
<evidence type="ECO:0000256" key="9">
    <source>
        <dbReference type="ARBA" id="ARBA00022692"/>
    </source>
</evidence>
<evidence type="ECO:0000256" key="17">
    <source>
        <dbReference type="ARBA" id="ARBA00023170"/>
    </source>
</evidence>
<keyword evidence="12 21" id="KW-0547">Nucleotide-binding</keyword>
<feature type="signal peptide" evidence="23">
    <location>
        <begin position="1"/>
        <end position="30"/>
    </location>
</feature>
<dbReference type="PANTHER" id="PTHR48056:SF18">
    <property type="entry name" value="NON-SPECIFIC SERINE_THREONINE PROTEIN KINASE"/>
    <property type="match status" value="1"/>
</dbReference>
<evidence type="ECO:0000256" key="19">
    <source>
        <dbReference type="ARBA" id="ARBA00047899"/>
    </source>
</evidence>
<keyword evidence="7" id="KW-0433">Leucine-rich repeat</keyword>
<keyword evidence="14 21" id="KW-0067">ATP-binding</keyword>
<evidence type="ECO:0000256" key="2">
    <source>
        <dbReference type="ARBA" id="ARBA00008684"/>
    </source>
</evidence>
<sequence>MGMGRRRGGLWVLLLVCVSLFCSQVSVLLAQESAGACDPADLTALRGFLRGLKSGAVEGWGFNGSSPSSSAPISCCGWTGITCDNSSSSSPSQSGRRVVGLDLSTRRITGNLSASMGGLDHLRSLNLSNNSFGGVLPRELFRLPQLEVLDLSDNDFSGTIPADADLPSIRVFNVSFNNLNGSHPVLAGSPNLVLFDVGFNKFSGSINTSICLASAGIQAVRFSYNQFSGALPAGFSNCSSLIELYLDSNNFAGALPDDLFLVSSLKRLYLQENRLSGELNARIGKLSKLEELDISLNGFSGRIPDMFRSLQNLQYFAAASNRFADSLPPSLSTLSTIQFLNLRNNSLKGEINLQFENMRRLSFLDLASNRFSGGIPQNIATCRELKTLNLARNKLTGEVPESFKNLSSLSFLSLSNNSLTNIASALSIVQQCPNLTNLALTMNFHGERMPSDGIQGFQSLQLLIIPNCGLWGSIPPWLQQCTKLQLLDLSWNKLEGTIPLWFGNLDSLFYLDLSNNSLSGEIPVSLTKMKSLISGNSPQPESYSAYFPFFSKTNQSAAGLQYNQVNRFKPSLLLNTNKLVGSIPSLFGNLKKLHVLDLSQNNLSGSIPDELSAMESLEALDLSHNNLVGIIPPSLARLSFLSRFSVAFNDIVGEIPVGGQFSTFPNSSFEGNSDLCGIHFSPCASDTPHQVRNRQRRNKGIIVAMAIGISLGTVFFLALLYLVATRTHSRRVDDTEKEVTDPEEHSGGGGSRLVLLFQNKENKELTIDDILKSTNNFDQANIIGCGGFGLVYKATLPDGTKVAIKRLSGDYGQMDREFQAEVQALSRAQHRNLVLLQGYCRIGSDRLLIYSYMENGSLDYWLHEKLDGGSSLDWETRLQIAQGSAKGLAYLHQSCQPHILHRDIKSSNILLDVNFEAHLADFGLARLMLPYDTHVTTDLVGTLGYIPPEYGQSSVATFKGDVYSFGVVLLELLTGKRPVDMCKPKGCRDLVSWVFQMKKEKRESEIFDSFIYNKKHDKQLMRVLEIACLCLSESPKLRPYTPQVVSWLDSIGLDDQVKDQINM</sequence>
<evidence type="ECO:0000256" key="12">
    <source>
        <dbReference type="ARBA" id="ARBA00022741"/>
    </source>
</evidence>
<feature type="transmembrane region" description="Helical" evidence="22">
    <location>
        <begin position="701"/>
        <end position="723"/>
    </location>
</feature>